<evidence type="ECO:0000256" key="21">
    <source>
        <dbReference type="PIRSR" id="PIRSR634016-3"/>
    </source>
</evidence>
<dbReference type="EC" id="3.4.11.2" evidence="4"/>
<dbReference type="GO" id="GO:0016285">
    <property type="term" value="F:alanyl aminopeptidase activity"/>
    <property type="evidence" value="ECO:0007669"/>
    <property type="project" value="UniProtKB-EC"/>
</dbReference>
<dbReference type="GO" id="GO:0042277">
    <property type="term" value="F:peptide binding"/>
    <property type="evidence" value="ECO:0007669"/>
    <property type="project" value="TreeGrafter"/>
</dbReference>
<dbReference type="FunFam" id="1.10.390.10:FF:000019">
    <property type="entry name" value="Aminopeptidase"/>
    <property type="match status" value="1"/>
</dbReference>
<evidence type="ECO:0000256" key="2">
    <source>
        <dbReference type="ARBA" id="ARBA00004609"/>
    </source>
</evidence>
<evidence type="ECO:0000256" key="4">
    <source>
        <dbReference type="ARBA" id="ARBA00012564"/>
    </source>
</evidence>
<dbReference type="InterPro" id="IPR034016">
    <property type="entry name" value="M1_APN-typ"/>
</dbReference>
<organism evidence="28 29">
    <name type="scientific">Anopheles minimus</name>
    <dbReference type="NCBI Taxonomy" id="112268"/>
    <lineage>
        <taxon>Eukaryota</taxon>
        <taxon>Metazoa</taxon>
        <taxon>Ecdysozoa</taxon>
        <taxon>Arthropoda</taxon>
        <taxon>Hexapoda</taxon>
        <taxon>Insecta</taxon>
        <taxon>Pterygota</taxon>
        <taxon>Neoptera</taxon>
        <taxon>Endopterygota</taxon>
        <taxon>Diptera</taxon>
        <taxon>Nematocera</taxon>
        <taxon>Culicoidea</taxon>
        <taxon>Culicidae</taxon>
        <taxon>Anophelinae</taxon>
        <taxon>Anopheles</taxon>
    </lineage>
</organism>
<evidence type="ECO:0000256" key="6">
    <source>
        <dbReference type="ARBA" id="ARBA00022438"/>
    </source>
</evidence>
<dbReference type="PRINTS" id="PR00756">
    <property type="entry name" value="ALADIPTASE"/>
</dbReference>
<evidence type="ECO:0000313" key="28">
    <source>
        <dbReference type="EnsemblMetazoa" id="AMIN008148-PA"/>
    </source>
</evidence>
<feature type="domain" description="Peptidase M1 membrane alanine aminopeptidase" evidence="25">
    <location>
        <begin position="294"/>
        <end position="521"/>
    </location>
</feature>
<feature type="domain" description="Peptidase M1 membrane alanine aminopeptidase" evidence="25">
    <location>
        <begin position="1306"/>
        <end position="1531"/>
    </location>
</feature>
<feature type="binding site" evidence="21">
    <location>
        <position position="368"/>
    </location>
    <ligand>
        <name>Zn(2+)</name>
        <dbReference type="ChEBI" id="CHEBI:29105"/>
        <note>catalytic</note>
    </ligand>
</feature>
<evidence type="ECO:0000256" key="5">
    <source>
        <dbReference type="ARBA" id="ARBA00015611"/>
    </source>
</evidence>
<dbReference type="InterPro" id="IPR027268">
    <property type="entry name" value="Peptidase_M4/M1_CTD_sf"/>
</dbReference>
<evidence type="ECO:0000256" key="16">
    <source>
        <dbReference type="ARBA" id="ARBA00023157"/>
    </source>
</evidence>
<dbReference type="STRING" id="112268.A0A182WCR1"/>
<dbReference type="InterPro" id="IPR045357">
    <property type="entry name" value="Aminopeptidase_N-like_N"/>
</dbReference>
<evidence type="ECO:0000256" key="17">
    <source>
        <dbReference type="ARBA" id="ARBA00023180"/>
    </source>
</evidence>
<comment type="subcellular location">
    <subcellularLocation>
        <location evidence="2">Cell membrane</location>
        <topology evidence="2">Lipid-anchor</topology>
        <topology evidence="2">GPI-anchor</topology>
    </subcellularLocation>
</comment>
<dbReference type="Proteomes" id="UP000075920">
    <property type="component" value="Unassembled WGS sequence"/>
</dbReference>
<dbReference type="GO" id="GO:0006508">
    <property type="term" value="P:proteolysis"/>
    <property type="evidence" value="ECO:0007669"/>
    <property type="project" value="UniProtKB-KW"/>
</dbReference>
<evidence type="ECO:0000313" key="29">
    <source>
        <dbReference type="Proteomes" id="UP000075920"/>
    </source>
</evidence>
<keyword evidence="13 21" id="KW-0862">Zinc</keyword>
<keyword evidence="29" id="KW-1185">Reference proteome</keyword>
<feature type="domain" description="ERAP1-like C-terminal" evidence="26">
    <location>
        <begin position="1606"/>
        <end position="1885"/>
    </location>
</feature>
<keyword evidence="15" id="KW-0472">Membrane</keyword>
<reference evidence="29" key="1">
    <citation type="submission" date="2013-03" db="EMBL/GenBank/DDBJ databases">
        <title>The Genome Sequence of Anopheles minimus MINIMUS1.</title>
        <authorList>
            <consortium name="The Broad Institute Genomics Platform"/>
            <person name="Neafsey D.E."/>
            <person name="Walton C."/>
            <person name="Walker B."/>
            <person name="Young S.K."/>
            <person name="Zeng Q."/>
            <person name="Gargeya S."/>
            <person name="Fitzgerald M."/>
            <person name="Haas B."/>
            <person name="Abouelleil A."/>
            <person name="Allen A.W."/>
            <person name="Alvarado L."/>
            <person name="Arachchi H.M."/>
            <person name="Berlin A.M."/>
            <person name="Chapman S.B."/>
            <person name="Gainer-Dewar J."/>
            <person name="Goldberg J."/>
            <person name="Griggs A."/>
            <person name="Gujja S."/>
            <person name="Hansen M."/>
            <person name="Howarth C."/>
            <person name="Imamovic A."/>
            <person name="Ireland A."/>
            <person name="Larimer J."/>
            <person name="McCowan C."/>
            <person name="Murphy C."/>
            <person name="Pearson M."/>
            <person name="Poon T.W."/>
            <person name="Priest M."/>
            <person name="Roberts A."/>
            <person name="Saif S."/>
            <person name="Shea T."/>
            <person name="Sisk P."/>
            <person name="Sykes S."/>
            <person name="Wortman J."/>
            <person name="Nusbaum C."/>
            <person name="Birren B."/>
        </authorList>
    </citation>
    <scope>NUCLEOTIDE SEQUENCE [LARGE SCALE GENOMIC DNA]</scope>
    <source>
        <strain evidence="29">MINIMUS1</strain>
    </source>
</reference>
<dbReference type="SUPFAM" id="SSF63737">
    <property type="entry name" value="Leukotriene A4 hydrolase N-terminal domain"/>
    <property type="match status" value="3"/>
</dbReference>
<dbReference type="GO" id="GO:0098552">
    <property type="term" value="C:side of membrane"/>
    <property type="evidence" value="ECO:0007669"/>
    <property type="project" value="UniProtKB-KW"/>
</dbReference>
<evidence type="ECO:0000256" key="8">
    <source>
        <dbReference type="ARBA" id="ARBA00022622"/>
    </source>
</evidence>
<dbReference type="FunFam" id="2.60.40.1730:FF:000002">
    <property type="entry name" value="Aminopeptidase"/>
    <property type="match status" value="1"/>
</dbReference>
<dbReference type="InterPro" id="IPR014782">
    <property type="entry name" value="Peptidase_M1_dom"/>
</dbReference>
<feature type="domain" description="ERAP1-like C-terminal" evidence="26">
    <location>
        <begin position="2470"/>
        <end position="2642"/>
    </location>
</feature>
<evidence type="ECO:0000259" key="27">
    <source>
        <dbReference type="Pfam" id="PF17900"/>
    </source>
</evidence>
<evidence type="ECO:0000256" key="11">
    <source>
        <dbReference type="ARBA" id="ARBA00022729"/>
    </source>
</evidence>
<evidence type="ECO:0000256" key="18">
    <source>
        <dbReference type="ARBA" id="ARBA00023288"/>
    </source>
</evidence>
<comment type="catalytic activity">
    <reaction evidence="1">
        <text>Release of an N-terminal amino acid, Xaa-|-Yaa- from a peptide, amide or arylamide. Xaa is preferably Ala, but may be most amino acids including Pro (slow action). When a terminal hydrophobic residue is followed by a prolyl residue, the two may be released as an intact Xaa-Pro dipeptide.</text>
        <dbReference type="EC" id="3.4.11.2"/>
    </reaction>
</comment>
<dbReference type="FunFam" id="1.10.390.10:FF:000013">
    <property type="entry name" value="Aminopeptidase N"/>
    <property type="match status" value="2"/>
</dbReference>
<dbReference type="Pfam" id="PF17900">
    <property type="entry name" value="Peptidase_M1_N"/>
    <property type="match status" value="3"/>
</dbReference>
<keyword evidence="10 21" id="KW-0479">Metal-binding</keyword>
<dbReference type="Gene3D" id="1.10.3480.20">
    <property type="match status" value="1"/>
</dbReference>
<feature type="site" description="Transition state stabilizer" evidence="22">
    <location>
        <position position="454"/>
    </location>
</feature>
<dbReference type="EnsemblMetazoa" id="AMIN008148-RA">
    <property type="protein sequence ID" value="AMIN008148-PA"/>
    <property type="gene ID" value="AMIN008148"/>
</dbReference>
<dbReference type="FunFam" id="2.60.40.1910:FF:000008">
    <property type="entry name" value="Aminopeptidase"/>
    <property type="match status" value="1"/>
</dbReference>
<accession>A0A182WCR1</accession>
<evidence type="ECO:0000256" key="20">
    <source>
        <dbReference type="PIRSR" id="PIRSR634016-1"/>
    </source>
</evidence>
<evidence type="ECO:0000256" key="10">
    <source>
        <dbReference type="ARBA" id="ARBA00022723"/>
    </source>
</evidence>
<evidence type="ECO:0000256" key="7">
    <source>
        <dbReference type="ARBA" id="ARBA00022475"/>
    </source>
</evidence>
<dbReference type="InterPro" id="IPR024571">
    <property type="entry name" value="ERAP1-like_C_dom"/>
</dbReference>
<evidence type="ECO:0000256" key="22">
    <source>
        <dbReference type="PIRSR" id="PIRSR634016-4"/>
    </source>
</evidence>
<keyword evidence="7" id="KW-1003">Cell membrane</keyword>
<dbReference type="GO" id="GO:0070006">
    <property type="term" value="F:metalloaminopeptidase activity"/>
    <property type="evidence" value="ECO:0007669"/>
    <property type="project" value="TreeGrafter"/>
</dbReference>
<keyword evidence="18" id="KW-0449">Lipoprotein</keyword>
<keyword evidence="8" id="KW-0336">GPI-anchor</keyword>
<dbReference type="PANTHER" id="PTHR11533:SF290">
    <property type="entry name" value="AMINOPEPTIDASE"/>
    <property type="match status" value="1"/>
</dbReference>
<dbReference type="GO" id="GO:0043171">
    <property type="term" value="P:peptide catabolic process"/>
    <property type="evidence" value="ECO:0007669"/>
    <property type="project" value="TreeGrafter"/>
</dbReference>
<dbReference type="InterPro" id="IPR042097">
    <property type="entry name" value="Aminopeptidase_N-like_N_sf"/>
</dbReference>
<dbReference type="GO" id="GO:0005615">
    <property type="term" value="C:extracellular space"/>
    <property type="evidence" value="ECO:0007669"/>
    <property type="project" value="TreeGrafter"/>
</dbReference>
<reference evidence="28" key="2">
    <citation type="submission" date="2020-05" db="UniProtKB">
        <authorList>
            <consortium name="EnsemblMetazoa"/>
        </authorList>
    </citation>
    <scope>IDENTIFICATION</scope>
    <source>
        <strain evidence="28">MINIMUS1</strain>
    </source>
</reference>
<keyword evidence="14" id="KW-0482">Metalloprotease</keyword>
<evidence type="ECO:0000256" key="3">
    <source>
        <dbReference type="ARBA" id="ARBA00010136"/>
    </source>
</evidence>
<evidence type="ECO:0000256" key="24">
    <source>
        <dbReference type="SAM" id="SignalP"/>
    </source>
</evidence>
<evidence type="ECO:0000256" key="12">
    <source>
        <dbReference type="ARBA" id="ARBA00022801"/>
    </source>
</evidence>
<dbReference type="Pfam" id="PF11838">
    <property type="entry name" value="ERAP1_C"/>
    <property type="match status" value="3"/>
</dbReference>
<dbReference type="FunFam" id="1.25.50.20:FF:000001">
    <property type="entry name" value="Aminopeptidase"/>
    <property type="match status" value="1"/>
</dbReference>
<keyword evidence="16" id="KW-1015">Disulfide bond</keyword>
<keyword evidence="11 24" id="KW-0732">Signal</keyword>
<evidence type="ECO:0000256" key="13">
    <source>
        <dbReference type="ARBA" id="ARBA00022833"/>
    </source>
</evidence>
<dbReference type="VEuPathDB" id="VectorBase:AMIN008148"/>
<name>A0A182WCR1_9DIPT</name>
<dbReference type="CDD" id="cd09601">
    <property type="entry name" value="M1_APN-Q_like"/>
    <property type="match status" value="3"/>
</dbReference>
<evidence type="ECO:0000256" key="23">
    <source>
        <dbReference type="SAM" id="MobiDB-lite"/>
    </source>
</evidence>
<feature type="region of interest" description="Disordered" evidence="23">
    <location>
        <begin position="954"/>
        <end position="990"/>
    </location>
</feature>
<keyword evidence="12" id="KW-0378">Hydrolase</keyword>
<evidence type="ECO:0000256" key="1">
    <source>
        <dbReference type="ARBA" id="ARBA00000098"/>
    </source>
</evidence>
<feature type="signal peptide" evidence="24">
    <location>
        <begin position="1"/>
        <end position="25"/>
    </location>
</feature>
<evidence type="ECO:0000256" key="19">
    <source>
        <dbReference type="ARBA" id="ARBA00042613"/>
    </source>
</evidence>
<comment type="similarity">
    <text evidence="3">Belongs to the peptidase M1 family.</text>
</comment>
<dbReference type="GO" id="GO:0008270">
    <property type="term" value="F:zinc ion binding"/>
    <property type="evidence" value="ECO:0007669"/>
    <property type="project" value="InterPro"/>
</dbReference>
<dbReference type="Gene3D" id="1.25.50.20">
    <property type="match status" value="2"/>
</dbReference>
<keyword evidence="17" id="KW-0325">Glycoprotein</keyword>
<feature type="domain" description="Aminopeptidase N-like N-terminal" evidence="27">
    <location>
        <begin position="73"/>
        <end position="264"/>
    </location>
</feature>
<feature type="binding site" evidence="21">
    <location>
        <position position="372"/>
    </location>
    <ligand>
        <name>Zn(2+)</name>
        <dbReference type="ChEBI" id="CHEBI:29105"/>
        <note>catalytic</note>
    </ligand>
</feature>
<dbReference type="InterPro" id="IPR001930">
    <property type="entry name" value="Peptidase_M1"/>
</dbReference>
<keyword evidence="6" id="KW-0031">Aminopeptidase</keyword>
<dbReference type="Gene3D" id="1.10.390.10">
    <property type="entry name" value="Neutral Protease Domain 2"/>
    <property type="match status" value="3"/>
</dbReference>
<dbReference type="SUPFAM" id="SSF55486">
    <property type="entry name" value="Metalloproteases ('zincins'), catalytic domain"/>
    <property type="match status" value="3"/>
</dbReference>
<feature type="chain" id="PRO_5008141240" description="Aminopeptidase N" evidence="24">
    <location>
        <begin position="26"/>
        <end position="2766"/>
    </location>
</feature>
<dbReference type="Pfam" id="PF01433">
    <property type="entry name" value="Peptidase_M1"/>
    <property type="match status" value="3"/>
</dbReference>
<feature type="domain" description="Peptidase M1 membrane alanine aminopeptidase" evidence="25">
    <location>
        <begin position="2162"/>
        <end position="2390"/>
    </location>
</feature>
<protein>
    <recommendedName>
        <fullName evidence="5">Aminopeptidase N</fullName>
        <ecNumber evidence="4">3.4.11.2</ecNumber>
    </recommendedName>
    <alternativeName>
        <fullName evidence="19">Microsomal aminopeptidase</fullName>
    </alternativeName>
</protein>
<proteinExistence type="inferred from homology"/>
<dbReference type="Gene3D" id="2.60.40.1730">
    <property type="entry name" value="tricorn interacting facor f3 domain"/>
    <property type="match status" value="3"/>
</dbReference>
<feature type="domain" description="ERAP1-like C-terminal" evidence="26">
    <location>
        <begin position="599"/>
        <end position="908"/>
    </location>
</feature>
<feature type="binding site" evidence="21">
    <location>
        <position position="391"/>
    </location>
    <ligand>
        <name>Zn(2+)</name>
        <dbReference type="ChEBI" id="CHEBI:29105"/>
        <note>catalytic</note>
    </ligand>
</feature>
<sequence length="2766" mass="312539">MVRPLILVSIGVCCLLALNGRFARAERPPFKSSGIYDDESQLVASERSAAIEQNGVVPAQDVDERYRLPQTSVPIHYDLHLRTEIHRNDRTFTGSVAIQLQVLQATNVLVLHNRALSIASAKVSSLPNGVTGAPTLIGDATFSTDTTFEHITFTSPTMLQPGFYLLEVSFEGRLATNDDGFYVSSYVADNGERRYLATTQFESTSARMAFPCYDEPALKATFKVSITHSQTYSAISNMPQQDTTTEDGMRTTVFQTTPLMSTYLLAFVVSDFQYRITGTQRVYVRPNAFQEASFALEAGVKILQALDDHLNIPYSMYMPKLYQIAVPDFAAGAMENWGLVTYREQLLLFNPAVSTYRTKTNIVTTVAHEYAHQWFGDLVTPEWWEYIWLNEGFATLYEFYAAHLAYPELEYWELFNTQVIQAALVPDGLASTRPMNWNAATPGEISALFDRVAYPKSGSVLNMMRHVLGEENWRQGLNTYLSDRALKTAVDEQLYEGLQSAIVGKGVLPDGVTVSQIMHSWADEAGYPVLNVRRSYDTGDVIISQERFYSDRKIPNTNVWMIPYNYVQQARADFNEFDDFQWLATKAARFGTSVPATEWIVFNKQQVGYYRVNYDDRNWELITNALVDNWAAIHRLNRAQLIDDAYWLARSGRLDMRVSLRLMTYLRGEREYAPWTAANVALSYFNSRLRGTAGYHDFLVFVDALIENIYGMLTIDVVSPNDTLLHKYLVQTISTWACSIGYIDCLEKTAALLSAEAASDGETAVHPDIATVTYCYGMREASVTVYQYLYRKMMDSKNLAERTMLIDSLGCSSNKEFLTSFLTTALGSGTGVEINYRADERRRVVQAVYSGSRTGVDTLIEFLMDPAMVNEFVSVLSTSTLNSALSAIASRTNNEEEMNKLNALLTALGTRVSSQTATNIRNAAQTNLDWANGFEGLMLSNFLSEYVAEIQTTTTEGPGTTTTTAATTTVSSMSTTAGPGPATTTTTAAPITTTTMTTTTVQTTTEDDESTVMGVLYLLFVCAAFLPTTLWAQTTTTTVSFDRHVHPGRFDRNKLHSINREKFSARSTDDVSSYRLPNDTTPESYTLQLSSSIHTQDFSYSGSVAIRVRVLRSTRSIVLHSSRSTLVSVEVRNSNQLTVPILTTVEDPVLETLTIGMGVELMPGVYQIVIAFDNTLRSDVGGFYWTPYSNGNEVRYAAVTQFQPVNARTAFPCFDEPGIRATFTISINSGVGTKVYSNMPVKSVSIAGNGMKQTHFHTSPSMPTYLVAFLIADDFASTRLSLKAPPSSISMELIAPPTVTDSAQSYGLDIGGQVIRFVEQYFNQTYDLPKLDQVAVPDLYFSAMENWGLVIYEERYLLYDELRNTNRDKENVIATIVHEFVHQFLGNLLTPHWWSDLSLSEGFATFYEYYLSSMIDPSIRFMEKFTIEALQTALLLDCDINIRPISYYVETPADIERMFDIISYQKGGSVFRMFHYALGEQTFQKGMRRYISTNKGRSVTPDDLFDSLQMAAVEDVTLPLSLDVATVMKPWIYQSGYPLVTVTHQDGELIFKQEHFLYPDSSITSNRTWWIPVTYELSSGVTQRFWIPEGTSQVSIEQDTLQDEEFLLVNPQQTGYYRVNYDEDLWMRLITQLLVNPSVVSPISRGQLLDDCFKLYYSGRVAANTLYGLLTYANAETDVIPWTVAFANDNLGVLRDALIVDSLAYDAFSRFVASLTGNVFSAVGFDATPGEPHETQQLRRTTIEWSCRTGSIECRTEALARMLADLSGTVQLPAYIKDSVYCGGATIASTEQLETVWARLQTVTDVGERFGILETLACTENEAFLDVLLDSILTNDVPGEWEFILSAVYRNSATGYEAFNRWMARNALQIVQSIGTDPAFLNILADINQRVANVGKYAERAMEKVTAVSVIYRACLVLAFFATIGHAKEDSYRLPNGTIPTHYILRLDTAIDENVFNYTGNVKITMYVLETTTRLVLHSTHNRVTKVQLRDKNGLQVQVTNFTLEIDRQFLVIETATLVHARNGPHTLEIDYTNSVDRADMVGFYKSSYLGENDTVRNIGVTQFEPIGARSAFPCFDEPDLKATFELHISCGSKYHVRSNTPVRTVQRLPGGKQLYSFHQTPRMQTYVLAWLISDFVSERTVLDGLTVATWAKPSSAHLLSYSVNASVRYIRAMEEYFAERYSLPKIDNIAIPQRDLYSLAMENWGLVTYQENAILYNPQTEGIDKQRKLVNLIAHEYTHQFFGNLLTPQWWSYLWLKEGFAHFYSYHLADNSHPELKLRKRFITESLFSAFLLDSLPIVPPMTRYVEKPKDIRGLYGHVVYSKAACVIRMMNYAMGERIFRDGIRHYIQQNKRHGIVTENDLFDSLELVAKKEYVLPKNLTMHEVFRSWSHQAGYPVVSVRRDGDTYFFTQQRFVLDDGGHERFNSSWWIPISFSSISKTGYERLAAFWMAPNVSQVSYTIKTAPNEVVVFNPQSTGYYLIAYDEPLLRGIIRQLTTNHTAIVPEARARLIGDTLHLAHTRGTNFDIVLELLHYLRHEADILPWTMAYKNLRYIQSMLRTNEKASRLLQSFVEAIVTPVLSRHEEHQRSNDSDDSLMDELCSIVRELASDVHDAFKNVSQSILHTTTHNPNTALNGTSLRNAIAPIRSYAHFLFQLRESDRPKELHRLIVVSKVSPRVLLESIRKELSQNPRESADHTSISKILIAMSRYTMEPEEERLLTAVASTHDAEIVPEIERQRMFNRRWIARNAQPLTDALTRFFLRKA</sequence>
<comment type="cofactor">
    <cofactor evidence="21">
        <name>Zn(2+)</name>
        <dbReference type="ChEBI" id="CHEBI:29105"/>
    </cofactor>
    <text evidence="21">Binds 1 zinc ion per subunit.</text>
</comment>
<dbReference type="Gene3D" id="2.60.40.1910">
    <property type="match status" value="3"/>
</dbReference>
<dbReference type="GO" id="GO:0005886">
    <property type="term" value="C:plasma membrane"/>
    <property type="evidence" value="ECO:0007669"/>
    <property type="project" value="UniProtKB-SubCell"/>
</dbReference>
<keyword evidence="9" id="KW-0645">Protease</keyword>
<evidence type="ECO:0000256" key="14">
    <source>
        <dbReference type="ARBA" id="ARBA00023049"/>
    </source>
</evidence>
<evidence type="ECO:0000259" key="26">
    <source>
        <dbReference type="Pfam" id="PF11838"/>
    </source>
</evidence>
<feature type="domain" description="Aminopeptidase N-like N-terminal" evidence="27">
    <location>
        <begin position="1940"/>
        <end position="2128"/>
    </location>
</feature>
<dbReference type="InterPro" id="IPR050344">
    <property type="entry name" value="Peptidase_M1_aminopeptidases"/>
</dbReference>
<evidence type="ECO:0000256" key="9">
    <source>
        <dbReference type="ARBA" id="ARBA00022670"/>
    </source>
</evidence>
<feature type="active site" description="Proton acceptor" evidence="20">
    <location>
        <position position="369"/>
    </location>
</feature>
<dbReference type="PANTHER" id="PTHR11533">
    <property type="entry name" value="PROTEASE M1 ZINC METALLOPROTEASE"/>
    <property type="match status" value="1"/>
</dbReference>
<dbReference type="GO" id="GO:0005737">
    <property type="term" value="C:cytoplasm"/>
    <property type="evidence" value="ECO:0007669"/>
    <property type="project" value="TreeGrafter"/>
</dbReference>
<evidence type="ECO:0000259" key="25">
    <source>
        <dbReference type="Pfam" id="PF01433"/>
    </source>
</evidence>
<evidence type="ECO:0000256" key="15">
    <source>
        <dbReference type="ARBA" id="ARBA00023136"/>
    </source>
</evidence>
<feature type="domain" description="Aminopeptidase N-like N-terminal" evidence="27">
    <location>
        <begin position="1082"/>
        <end position="1266"/>
    </location>
</feature>